<comment type="subunit">
    <text evidence="15">Forms homodimers on EPO stimulation. The tyrosine-phosphorylated form interacts with several SH2 domain-containing proteins including LYN, the adapter protein SH2B2, PTPN6, PTPN11, JAK2, PI3 kinases, STAT5A/B, SOCS3, CRKL. Interacts with INPP5D/SHIP1. SH2B2 binding inhibits the JAK-STAT signaling. Interacts with RHEX; this interaction occurs in a erythropoietin (EPO)-dependent manner. Interacts with ATXN2L.</text>
</comment>
<keyword evidence="22" id="KW-1185">Reference proteome</keyword>
<evidence type="ECO:0000256" key="3">
    <source>
        <dbReference type="ARBA" id="ARBA00018355"/>
    </source>
</evidence>
<dbReference type="GO" id="GO:0043161">
    <property type="term" value="P:proteasome-mediated ubiquitin-dependent protein catabolic process"/>
    <property type="evidence" value="ECO:0007669"/>
    <property type="project" value="Ensembl"/>
</dbReference>
<feature type="disulfide bond" evidence="16">
    <location>
        <begin position="85"/>
        <end position="101"/>
    </location>
</feature>
<evidence type="ECO:0000256" key="10">
    <source>
        <dbReference type="ARBA" id="ARBA00023136"/>
    </source>
</evidence>
<keyword evidence="11 16" id="KW-1015">Disulfide bond</keyword>
<reference evidence="21" key="1">
    <citation type="submission" date="2025-08" db="UniProtKB">
        <authorList>
            <consortium name="Ensembl"/>
        </authorList>
    </citation>
    <scope>IDENTIFICATION</scope>
</reference>
<keyword evidence="6 18" id="KW-0812">Transmembrane</keyword>
<gene>
    <name evidence="21" type="primary">EPOR</name>
</gene>
<feature type="transmembrane region" description="Helical" evidence="18">
    <location>
        <begin position="246"/>
        <end position="266"/>
    </location>
</feature>
<protein>
    <recommendedName>
        <fullName evidence="3">Erythropoietin receptor</fullName>
    </recommendedName>
</protein>
<keyword evidence="8" id="KW-0832">Ubl conjugation</keyword>
<evidence type="ECO:0000256" key="16">
    <source>
        <dbReference type="PIRSR" id="PIRSR001959-2"/>
    </source>
</evidence>
<feature type="signal peptide" evidence="19">
    <location>
        <begin position="1"/>
        <end position="22"/>
    </location>
</feature>
<dbReference type="Pfam" id="PF00041">
    <property type="entry name" value="fn3"/>
    <property type="match status" value="1"/>
</dbReference>
<keyword evidence="12" id="KW-0675">Receptor</keyword>
<dbReference type="GO" id="GO:0016607">
    <property type="term" value="C:nuclear speck"/>
    <property type="evidence" value="ECO:0007669"/>
    <property type="project" value="Ensembl"/>
</dbReference>
<dbReference type="AlphaFoldDB" id="A0A8D0L9X5"/>
<evidence type="ECO:0000256" key="18">
    <source>
        <dbReference type="SAM" id="Phobius"/>
    </source>
</evidence>
<dbReference type="PROSITE" id="PS50853">
    <property type="entry name" value="FN3"/>
    <property type="match status" value="1"/>
</dbReference>
<evidence type="ECO:0000256" key="14">
    <source>
        <dbReference type="ARBA" id="ARBA00045148"/>
    </source>
</evidence>
<dbReference type="InterPro" id="IPR015152">
    <property type="entry name" value="Growth/epo_recpt_lig-bind"/>
</dbReference>
<dbReference type="CDD" id="cd00063">
    <property type="entry name" value="FN3"/>
    <property type="match status" value="1"/>
</dbReference>
<evidence type="ECO:0000256" key="1">
    <source>
        <dbReference type="ARBA" id="ARBA00004251"/>
    </source>
</evidence>
<keyword evidence="4" id="KW-1003">Cell membrane</keyword>
<dbReference type="OMA" id="ERCWGTM"/>
<feature type="region of interest" description="Disordered" evidence="17">
    <location>
        <begin position="369"/>
        <end position="409"/>
    </location>
</feature>
<dbReference type="PROSITE" id="PS01352">
    <property type="entry name" value="HEMATOPO_REC_L_F1"/>
    <property type="match status" value="1"/>
</dbReference>
<keyword evidence="9 18" id="KW-1133">Transmembrane helix</keyword>
<name>A0A8D0L9X5_SPHPU</name>
<comment type="subcellular location">
    <subcellularLocation>
        <location evidence="1">Cell membrane</location>
        <topology evidence="1">Single-pass type I membrane protein</topology>
    </subcellularLocation>
</comment>
<evidence type="ECO:0000256" key="9">
    <source>
        <dbReference type="ARBA" id="ARBA00022989"/>
    </source>
</evidence>
<dbReference type="InterPro" id="IPR013783">
    <property type="entry name" value="Ig-like_fold"/>
</dbReference>
<feature type="chain" id="PRO_5033992300" description="Erythropoietin receptor" evidence="19">
    <location>
        <begin position="23"/>
        <end position="484"/>
    </location>
</feature>
<dbReference type="PIRSF" id="PIRSF001959">
    <property type="entry name" value="EPO_receptor"/>
    <property type="match status" value="1"/>
</dbReference>
<dbReference type="GO" id="GO:0009897">
    <property type="term" value="C:external side of plasma membrane"/>
    <property type="evidence" value="ECO:0007669"/>
    <property type="project" value="TreeGrafter"/>
</dbReference>
<dbReference type="Proteomes" id="UP000694392">
    <property type="component" value="Unplaced"/>
</dbReference>
<evidence type="ECO:0000256" key="12">
    <source>
        <dbReference type="ARBA" id="ARBA00023170"/>
    </source>
</evidence>
<evidence type="ECO:0000259" key="20">
    <source>
        <dbReference type="PROSITE" id="PS50853"/>
    </source>
</evidence>
<organism evidence="21 22">
    <name type="scientific">Sphenodon punctatus</name>
    <name type="common">Tuatara</name>
    <name type="synonym">Hatteria punctata</name>
    <dbReference type="NCBI Taxonomy" id="8508"/>
    <lineage>
        <taxon>Eukaryota</taxon>
        <taxon>Metazoa</taxon>
        <taxon>Chordata</taxon>
        <taxon>Craniata</taxon>
        <taxon>Vertebrata</taxon>
        <taxon>Euteleostomi</taxon>
        <taxon>Lepidosauria</taxon>
        <taxon>Sphenodontia</taxon>
        <taxon>Sphenodontidae</taxon>
        <taxon>Sphenodon</taxon>
    </lineage>
</organism>
<dbReference type="InterPro" id="IPR003961">
    <property type="entry name" value="FN3_dom"/>
</dbReference>
<dbReference type="GO" id="GO:0007420">
    <property type="term" value="P:brain development"/>
    <property type="evidence" value="ECO:0007669"/>
    <property type="project" value="Ensembl"/>
</dbReference>
<dbReference type="GO" id="GO:0007507">
    <property type="term" value="P:heart development"/>
    <property type="evidence" value="ECO:0007669"/>
    <property type="project" value="Ensembl"/>
</dbReference>
<evidence type="ECO:0000313" key="21">
    <source>
        <dbReference type="Ensembl" id="ENSSPUP00000019502.1"/>
    </source>
</evidence>
<dbReference type="PANTHER" id="PTHR23037:SF28">
    <property type="entry name" value="ERYTHROPOIETIN RECEPTOR"/>
    <property type="match status" value="1"/>
</dbReference>
<evidence type="ECO:0000313" key="22">
    <source>
        <dbReference type="Proteomes" id="UP000694392"/>
    </source>
</evidence>
<evidence type="ECO:0000256" key="7">
    <source>
        <dbReference type="ARBA" id="ARBA00022729"/>
    </source>
</evidence>
<evidence type="ECO:0000256" key="6">
    <source>
        <dbReference type="ARBA" id="ARBA00022692"/>
    </source>
</evidence>
<dbReference type="SUPFAM" id="SSF49265">
    <property type="entry name" value="Fibronectin type III"/>
    <property type="match status" value="2"/>
</dbReference>
<evidence type="ECO:0000256" key="11">
    <source>
        <dbReference type="ARBA" id="ARBA00023157"/>
    </source>
</evidence>
<evidence type="ECO:0000256" key="13">
    <source>
        <dbReference type="ARBA" id="ARBA00023180"/>
    </source>
</evidence>
<dbReference type="GO" id="GO:0042802">
    <property type="term" value="F:identical protein binding"/>
    <property type="evidence" value="ECO:0007669"/>
    <property type="project" value="Ensembl"/>
</dbReference>
<keyword evidence="7 19" id="KW-0732">Signal</keyword>
<evidence type="ECO:0000256" key="5">
    <source>
        <dbReference type="ARBA" id="ARBA00022499"/>
    </source>
</evidence>
<keyword evidence="13" id="KW-0325">Glycoprotein</keyword>
<comment type="function">
    <text evidence="14">Receptor for erythropoietin, which mediates erythropoietin-induced erythroblast proliferation and differentiation. Upon EPO stimulation, EPOR dimerizes triggering the JAK2/STAT5 signaling cascade. In some cell types, can also activate STAT1 and STAT3. May also activate the LYN tyrosine kinase.</text>
</comment>
<feature type="compositionally biased region" description="Polar residues" evidence="17">
    <location>
        <begin position="393"/>
        <end position="409"/>
    </location>
</feature>
<proteinExistence type="inferred from homology"/>
<keyword evidence="5" id="KW-1017">Isopeptide bond</keyword>
<evidence type="ECO:0000256" key="2">
    <source>
        <dbReference type="ARBA" id="ARBA00007885"/>
    </source>
</evidence>
<evidence type="ECO:0000256" key="4">
    <source>
        <dbReference type="ARBA" id="ARBA00022475"/>
    </source>
</evidence>
<dbReference type="InterPro" id="IPR009167">
    <property type="entry name" value="Erythropoietin_rcpt"/>
</dbReference>
<feature type="disulfide bond" evidence="16">
    <location>
        <begin position="46"/>
        <end position="56"/>
    </location>
</feature>
<feature type="region of interest" description="Disordered" evidence="17">
    <location>
        <begin position="334"/>
        <end position="355"/>
    </location>
</feature>
<feature type="domain" description="Fibronectin type-III" evidence="20">
    <location>
        <begin position="143"/>
        <end position="242"/>
    </location>
</feature>
<reference evidence="21" key="2">
    <citation type="submission" date="2025-09" db="UniProtKB">
        <authorList>
            <consortium name="Ensembl"/>
        </authorList>
    </citation>
    <scope>IDENTIFICATION</scope>
</reference>
<accession>A0A8D0L9X5</accession>
<dbReference type="InterPro" id="IPR003528">
    <property type="entry name" value="Long_hematopoietin_rcpt_CS"/>
</dbReference>
<dbReference type="Ensembl" id="ENSSPUT00000020774.1">
    <property type="protein sequence ID" value="ENSSPUP00000019502.1"/>
    <property type="gene ID" value="ENSSPUG00000015025.1"/>
</dbReference>
<evidence type="ECO:0000256" key="8">
    <source>
        <dbReference type="ARBA" id="ARBA00022843"/>
    </source>
</evidence>
<evidence type="ECO:0000256" key="15">
    <source>
        <dbReference type="ARBA" id="ARBA00046789"/>
    </source>
</evidence>
<dbReference type="InterPro" id="IPR036116">
    <property type="entry name" value="FN3_sf"/>
</dbReference>
<dbReference type="GeneTree" id="ENSGT00940000160315"/>
<keyword evidence="10 18" id="KW-0472">Membrane</keyword>
<dbReference type="GO" id="GO:0004900">
    <property type="term" value="F:erythropoietin receptor activity"/>
    <property type="evidence" value="ECO:0007669"/>
    <property type="project" value="Ensembl"/>
</dbReference>
<dbReference type="Pfam" id="PF09067">
    <property type="entry name" value="EpoR_lig-bind"/>
    <property type="match status" value="1"/>
</dbReference>
<comment type="similarity">
    <text evidence="2">Belongs to the type I cytokine receptor family. Type 1 subfamily.</text>
</comment>
<dbReference type="SMART" id="SM00060">
    <property type="entry name" value="FN3"/>
    <property type="match status" value="1"/>
</dbReference>
<evidence type="ECO:0000256" key="17">
    <source>
        <dbReference type="SAM" id="MobiDB-lite"/>
    </source>
</evidence>
<dbReference type="PANTHER" id="PTHR23037">
    <property type="entry name" value="CYTOKINE RECEPTOR"/>
    <property type="match status" value="1"/>
</dbReference>
<evidence type="ECO:0000256" key="19">
    <source>
        <dbReference type="SAM" id="SignalP"/>
    </source>
</evidence>
<dbReference type="Gene3D" id="2.60.40.10">
    <property type="entry name" value="Immunoglobulins"/>
    <property type="match status" value="2"/>
</dbReference>
<sequence>MGKLWRYIATLVALLLGPTGLCQRPGSDFNSKAALLLREDPKDPKCLTQWLEDLTCFWEIPEPPQSIPVPYSFHYQIEGEPEQMCHLNVTQTPWNTTRYSCVFPVRDTPSFTHIGIKIFAAPHPNITLYSRTVTVNELVILDPPSNLSAHPTETPGQLHVRWAAPRISHLDTSILYEVAFAAAGAEAQRVEINNKGRTECLITNLRGQTRYSLAVRARPDGVSYNGYWSAWSQRVTVVTPSDLDPLILTLSFILVLIILLLAFITLMTHRRFLKKKIWPAIPSPEREFDGLFTIYKGNFQLWLGQRYTYLWWGQTPLYREEQPSLLEILAETPKPEGAPALPPKSHGPAEDHPASDDYLVLDEDLIPCSPGGDSSPLLPDGGGAPGTPAAAGETSSSSCGTPEPSRASSFEYTVFDPSSESLSPRSRPADAPQLKYTYVMVSDSGISTDYSPVSSSFGQSSHYTNLSPGTMATPVFPPSYVLCS</sequence>